<organism evidence="2 3">
    <name type="scientific">Pedobacter africanus</name>
    <dbReference type="NCBI Taxonomy" id="151894"/>
    <lineage>
        <taxon>Bacteria</taxon>
        <taxon>Pseudomonadati</taxon>
        <taxon>Bacteroidota</taxon>
        <taxon>Sphingobacteriia</taxon>
        <taxon>Sphingobacteriales</taxon>
        <taxon>Sphingobacteriaceae</taxon>
        <taxon>Pedobacter</taxon>
    </lineage>
</organism>
<dbReference type="STRING" id="151894.SAMN04488524_0562"/>
<protein>
    <recommendedName>
        <fullName evidence="4">Phage tail assembly chaperone protein, TAC</fullName>
    </recommendedName>
</protein>
<dbReference type="Proteomes" id="UP000192756">
    <property type="component" value="Unassembled WGS sequence"/>
</dbReference>
<dbReference type="EMBL" id="FWXT01000001">
    <property type="protein sequence ID" value="SMC45726.1"/>
    <property type="molecule type" value="Genomic_DNA"/>
</dbReference>
<gene>
    <name evidence="2" type="ORF">SAMN04488524_0562</name>
</gene>
<evidence type="ECO:0000256" key="1">
    <source>
        <dbReference type="SAM" id="MobiDB-lite"/>
    </source>
</evidence>
<name>A0A1W1ZBL0_9SPHI</name>
<evidence type="ECO:0000313" key="2">
    <source>
        <dbReference type="EMBL" id="SMC45726.1"/>
    </source>
</evidence>
<sequence length="125" mass="13856">MSNPRITFEVEGVKYSLYFGMVATQIITEKSIKAAASQEKSNVKSFAYILFGGLCNAAELVDEANPDFEQAYLLAEVIAGDDDLTSKIYSAWQESKPHKELMDRLNSNKKKAGKQPGKNQKTGMK</sequence>
<feature type="region of interest" description="Disordered" evidence="1">
    <location>
        <begin position="97"/>
        <end position="125"/>
    </location>
</feature>
<reference evidence="3" key="1">
    <citation type="submission" date="2017-04" db="EMBL/GenBank/DDBJ databases">
        <authorList>
            <person name="Varghese N."/>
            <person name="Submissions S."/>
        </authorList>
    </citation>
    <scope>NUCLEOTIDE SEQUENCE [LARGE SCALE GENOMIC DNA]</scope>
    <source>
        <strain evidence="3">DSM 12126</strain>
    </source>
</reference>
<accession>A0A1W1ZBL0</accession>
<dbReference type="RefSeq" id="WP_084236890.1">
    <property type="nucleotide sequence ID" value="NZ_FWXT01000001.1"/>
</dbReference>
<dbReference type="AlphaFoldDB" id="A0A1W1ZBL0"/>
<proteinExistence type="predicted"/>
<evidence type="ECO:0000313" key="3">
    <source>
        <dbReference type="Proteomes" id="UP000192756"/>
    </source>
</evidence>
<keyword evidence="3" id="KW-1185">Reference proteome</keyword>
<evidence type="ECO:0008006" key="4">
    <source>
        <dbReference type="Google" id="ProtNLM"/>
    </source>
</evidence>